<keyword evidence="3" id="KW-1185">Reference proteome</keyword>
<feature type="compositionally biased region" description="Low complexity" evidence="1">
    <location>
        <begin position="16"/>
        <end position="30"/>
    </location>
</feature>
<feature type="region of interest" description="Disordered" evidence="1">
    <location>
        <begin position="16"/>
        <end position="56"/>
    </location>
</feature>
<dbReference type="AlphaFoldDB" id="A0A2G5UBF0"/>
<dbReference type="EMBL" id="PDUG01000004">
    <property type="protein sequence ID" value="PIC36671.1"/>
    <property type="molecule type" value="Genomic_DNA"/>
</dbReference>
<comment type="caution">
    <text evidence="2">The sequence shown here is derived from an EMBL/GenBank/DDBJ whole genome shotgun (WGS) entry which is preliminary data.</text>
</comment>
<evidence type="ECO:0000313" key="2">
    <source>
        <dbReference type="EMBL" id="PIC36671.1"/>
    </source>
</evidence>
<feature type="compositionally biased region" description="Polar residues" evidence="1">
    <location>
        <begin position="44"/>
        <end position="54"/>
    </location>
</feature>
<accession>A0A2G5UBF0</accession>
<organism evidence="2 3">
    <name type="scientific">Caenorhabditis nigoni</name>
    <dbReference type="NCBI Taxonomy" id="1611254"/>
    <lineage>
        <taxon>Eukaryota</taxon>
        <taxon>Metazoa</taxon>
        <taxon>Ecdysozoa</taxon>
        <taxon>Nematoda</taxon>
        <taxon>Chromadorea</taxon>
        <taxon>Rhabditida</taxon>
        <taxon>Rhabditina</taxon>
        <taxon>Rhabditomorpha</taxon>
        <taxon>Rhabditoidea</taxon>
        <taxon>Rhabditidae</taxon>
        <taxon>Peloderinae</taxon>
        <taxon>Caenorhabditis</taxon>
    </lineage>
</organism>
<evidence type="ECO:0000256" key="1">
    <source>
        <dbReference type="SAM" id="MobiDB-lite"/>
    </source>
</evidence>
<protein>
    <submittedName>
        <fullName evidence="2">Uncharacterized protein</fullName>
    </submittedName>
</protein>
<gene>
    <name evidence="2" type="primary">Cnig_chr_IV.g15583</name>
    <name evidence="2" type="ORF">B9Z55_015583</name>
</gene>
<dbReference type="Proteomes" id="UP000230233">
    <property type="component" value="Chromosome IV"/>
</dbReference>
<sequence>MIMFADPLLKNELLASSGSSGSDRIESGSSHGNMYTIEQERNLKQNPHPWSSSIGGPKAAGDGIQLLIFFNVIFNI</sequence>
<evidence type="ECO:0000313" key="3">
    <source>
        <dbReference type="Proteomes" id="UP000230233"/>
    </source>
</evidence>
<proteinExistence type="predicted"/>
<name>A0A2G5UBF0_9PELO</name>
<reference evidence="3" key="1">
    <citation type="submission" date="2017-10" db="EMBL/GenBank/DDBJ databases">
        <title>Rapid genome shrinkage in a self-fertile nematode reveals novel sperm competition proteins.</title>
        <authorList>
            <person name="Yin D."/>
            <person name="Schwarz E.M."/>
            <person name="Thomas C.G."/>
            <person name="Felde R.L."/>
            <person name="Korf I.F."/>
            <person name="Cutter A.D."/>
            <person name="Schartner C.M."/>
            <person name="Ralston E.J."/>
            <person name="Meyer B.J."/>
            <person name="Haag E.S."/>
        </authorList>
    </citation>
    <scope>NUCLEOTIDE SEQUENCE [LARGE SCALE GENOMIC DNA]</scope>
    <source>
        <strain evidence="3">JU1422</strain>
    </source>
</reference>